<comment type="caution">
    <text evidence="3">The sequence shown here is derived from an EMBL/GenBank/DDBJ whole genome shotgun (WGS) entry which is preliminary data.</text>
</comment>
<dbReference type="GO" id="GO:0003677">
    <property type="term" value="F:DNA binding"/>
    <property type="evidence" value="ECO:0007669"/>
    <property type="project" value="UniProtKB-KW"/>
</dbReference>
<protein>
    <submittedName>
        <fullName evidence="3">DNA-binding protein VF530</fullName>
    </submittedName>
</protein>
<keyword evidence="3" id="KW-0238">DNA-binding</keyword>
<dbReference type="Gene3D" id="1.10.720.30">
    <property type="entry name" value="SAP domain"/>
    <property type="match status" value="1"/>
</dbReference>
<dbReference type="PANTHER" id="PTHR24189">
    <property type="entry name" value="MYOTROPHIN"/>
    <property type="match status" value="1"/>
</dbReference>
<proteinExistence type="predicted"/>
<dbReference type="Gene3D" id="1.25.40.20">
    <property type="entry name" value="Ankyrin repeat-containing domain"/>
    <property type="match status" value="1"/>
</dbReference>
<keyword evidence="4" id="KW-1185">Reference proteome</keyword>
<dbReference type="OrthoDB" id="9806870at2"/>
<keyword evidence="2" id="KW-0040">ANK repeat</keyword>
<gene>
    <name evidence="3" type="ORF">EJ104_13065</name>
</gene>
<keyword evidence="1" id="KW-0677">Repeat</keyword>
<evidence type="ECO:0000256" key="2">
    <source>
        <dbReference type="ARBA" id="ARBA00023043"/>
    </source>
</evidence>
<evidence type="ECO:0000313" key="4">
    <source>
        <dbReference type="Proteomes" id="UP000277766"/>
    </source>
</evidence>
<dbReference type="InterPro" id="IPR036770">
    <property type="entry name" value="Ankyrin_rpt-contain_sf"/>
</dbReference>
<dbReference type="Proteomes" id="UP000277766">
    <property type="component" value="Unassembled WGS sequence"/>
</dbReference>
<dbReference type="InterPro" id="IPR036361">
    <property type="entry name" value="SAP_dom_sf"/>
</dbReference>
<dbReference type="InterPro" id="IPR050745">
    <property type="entry name" value="Multifunctional_regulatory"/>
</dbReference>
<evidence type="ECO:0000313" key="3">
    <source>
        <dbReference type="EMBL" id="RTR21147.1"/>
    </source>
</evidence>
<sequence length="236" mass="26392">MSAAVWDDRPTGQDALHGVSLKDIVTHLQAEYGWEELARRVPVKCFQSNPSVSSSLKFLRRTDWARERVEEEYVRLSHRERQNPLIAALKAGASLDADSLSQTKRHQALAWALRHGVEADRLLELLAQLEDVNFWPDSEALPLLNQAIEQGADPAFVRELLRRGADVSDSRYWLPLLHTVDAEGQAYRTQTRAPSTAMLDLLLSHGADPQASDSRGHTALDIAYAYGLKAFVNKLS</sequence>
<dbReference type="RefSeq" id="WP_126353496.1">
    <property type="nucleotide sequence ID" value="NZ_CP086380.1"/>
</dbReference>
<name>A0A3S0HYA6_9DEIO</name>
<evidence type="ECO:0000256" key="1">
    <source>
        <dbReference type="ARBA" id="ARBA00022737"/>
    </source>
</evidence>
<dbReference type="SUPFAM" id="SSF48403">
    <property type="entry name" value="Ankyrin repeat"/>
    <property type="match status" value="1"/>
</dbReference>
<dbReference type="InterPro" id="IPR018668">
    <property type="entry name" value="DNA-binding_VF530-like"/>
</dbReference>
<reference evidence="3 4" key="1">
    <citation type="submission" date="2018-12" db="EMBL/GenBank/DDBJ databases">
        <title>Deinococcus radiophilus ATCC 27603 genome sequencing and assembly.</title>
        <authorList>
            <person name="Maclea K.S."/>
            <person name="Maynard C.R."/>
        </authorList>
    </citation>
    <scope>NUCLEOTIDE SEQUENCE [LARGE SCALE GENOMIC DNA]</scope>
    <source>
        <strain evidence="3 4">ATCC 27603</strain>
    </source>
</reference>
<dbReference type="PANTHER" id="PTHR24189:SF50">
    <property type="entry name" value="ANKYRIN REPEAT AND SOCS BOX PROTEIN 2"/>
    <property type="match status" value="1"/>
</dbReference>
<accession>A0A3S0HYA6</accession>
<dbReference type="EMBL" id="RXPE01000050">
    <property type="protein sequence ID" value="RTR21147.1"/>
    <property type="molecule type" value="Genomic_DNA"/>
</dbReference>
<dbReference type="AlphaFoldDB" id="A0A3S0HYA6"/>
<dbReference type="Pfam" id="PF09905">
    <property type="entry name" value="VF530"/>
    <property type="match status" value="1"/>
</dbReference>
<organism evidence="3 4">
    <name type="scientific">Deinococcus radiophilus</name>
    <dbReference type="NCBI Taxonomy" id="32062"/>
    <lineage>
        <taxon>Bacteria</taxon>
        <taxon>Thermotogati</taxon>
        <taxon>Deinococcota</taxon>
        <taxon>Deinococci</taxon>
        <taxon>Deinococcales</taxon>
        <taxon>Deinococcaceae</taxon>
        <taxon>Deinococcus</taxon>
    </lineage>
</organism>